<dbReference type="RefSeq" id="XP_037145402.1">
    <property type="nucleotide sequence ID" value="XM_037289507.1"/>
</dbReference>
<evidence type="ECO:0000256" key="3">
    <source>
        <dbReference type="ARBA" id="ARBA00022692"/>
    </source>
</evidence>
<dbReference type="AlphaFoldDB" id="A0A7H9B5W2"/>
<evidence type="ECO:0000256" key="8">
    <source>
        <dbReference type="SAM" id="Phobius"/>
    </source>
</evidence>
<gene>
    <name evidence="9" type="ORF">HG535_0F01870</name>
</gene>
<proteinExistence type="inferred from homology"/>
<name>A0A7H9B5W2_ZYGMR</name>
<evidence type="ECO:0000256" key="1">
    <source>
        <dbReference type="ARBA" id="ARBA00004370"/>
    </source>
</evidence>
<keyword evidence="4 8" id="KW-1133">Transmembrane helix</keyword>
<dbReference type="KEGG" id="zmk:HG535_0F01870"/>
<feature type="transmembrane region" description="Helical" evidence="8">
    <location>
        <begin position="375"/>
        <end position="397"/>
    </location>
</feature>
<keyword evidence="3 8" id="KW-0812">Transmembrane</keyword>
<reference evidence="9 10" key="1">
    <citation type="submission" date="2020-07" db="EMBL/GenBank/DDBJ databases">
        <title>The yeast mating-type switching endonuclease HO is a domesticated member of an unorthodox homing genetic element family.</title>
        <authorList>
            <person name="Coughlan A.Y."/>
            <person name="Lombardi L."/>
            <person name="Braun-Galleani S."/>
            <person name="Martos A.R."/>
            <person name="Galeote V."/>
            <person name="Bigey F."/>
            <person name="Dequin S."/>
            <person name="Byrne K.P."/>
            <person name="Wolfe K.H."/>
        </authorList>
    </citation>
    <scope>NUCLEOTIDE SEQUENCE [LARGE SCALE GENOMIC DNA]</scope>
    <source>
        <strain evidence="9 10">NRRL Y-6702</strain>
    </source>
</reference>
<evidence type="ECO:0000256" key="5">
    <source>
        <dbReference type="ARBA" id="ARBA00023136"/>
    </source>
</evidence>
<dbReference type="Proteomes" id="UP000509704">
    <property type="component" value="Chromosome 6"/>
</dbReference>
<dbReference type="EMBL" id="CP058609">
    <property type="protein sequence ID" value="QLG73676.1"/>
    <property type="molecule type" value="Genomic_DNA"/>
</dbReference>
<dbReference type="Pfam" id="PF03381">
    <property type="entry name" value="CDC50"/>
    <property type="match status" value="1"/>
</dbReference>
<keyword evidence="5 6" id="KW-0472">Membrane</keyword>
<dbReference type="GO" id="GO:0005794">
    <property type="term" value="C:Golgi apparatus"/>
    <property type="evidence" value="ECO:0007669"/>
    <property type="project" value="TreeGrafter"/>
</dbReference>
<dbReference type="OrthoDB" id="340608at2759"/>
<evidence type="ECO:0000256" key="6">
    <source>
        <dbReference type="PIRNR" id="PIRNR015840"/>
    </source>
</evidence>
<evidence type="ECO:0000313" key="9">
    <source>
        <dbReference type="EMBL" id="QLG73676.1"/>
    </source>
</evidence>
<evidence type="ECO:0000256" key="2">
    <source>
        <dbReference type="ARBA" id="ARBA00009457"/>
    </source>
</evidence>
<accession>A0A7H9B5W2</accession>
<protein>
    <submittedName>
        <fullName evidence="9">Uncharacterized protein</fullName>
    </submittedName>
</protein>
<sequence length="412" mass="47261">MVGFNLNQVGTFWKKDHEQKESPREEEQDELDASEFEDEEEQPKHIKTRRPKDTNFTQQRIAAWNPILTPKSVVPLYLIVAVVCVIVGGCLLSISSKVSEITIYYQNCTQEAPTGNTWSDMPSDRYTLIFTGNTTSHVAPQWRYVSDPTDTSEESGTCQIRFTTPQEITSDFYVNYMLENFAANHRRYVLSFSEDQIRGRRASYADIHENAGINCKVLGRDSDDNMIYPCGLIANSMFNDSFPFQLTNVQDPSNNYSLTNKGINWHTDRERFGRTHYNHTEVVPPPYWRSVYPNGYNETNMPDVNNWEEFQNWMRPAAFDKFAKLIRRNENDSLPAGQYQLDIGLHWPVAHFDGKKAVYMTHGSSIGSRNYSLGVVYLIGGCICAAFAIVLLGFWLLSGRKIADPKYLSWNQ</sequence>
<comment type="similarity">
    <text evidence="2 6">Belongs to the CDC50/LEM3 family.</text>
</comment>
<dbReference type="PANTHER" id="PTHR10926:SF20">
    <property type="entry name" value="PHOSPHOLIPID-TRANSPORTING ATPASE ACCESSORY SUBUNIT LEM3"/>
    <property type="match status" value="1"/>
</dbReference>
<dbReference type="GO" id="GO:0045332">
    <property type="term" value="P:phospholipid translocation"/>
    <property type="evidence" value="ECO:0007669"/>
    <property type="project" value="UniProtKB-UniRule"/>
</dbReference>
<feature type="transmembrane region" description="Helical" evidence="8">
    <location>
        <begin position="74"/>
        <end position="94"/>
    </location>
</feature>
<feature type="compositionally biased region" description="Polar residues" evidence="7">
    <location>
        <begin position="1"/>
        <end position="10"/>
    </location>
</feature>
<dbReference type="GeneID" id="59237435"/>
<feature type="compositionally biased region" description="Basic and acidic residues" evidence="7">
    <location>
        <begin position="13"/>
        <end position="25"/>
    </location>
</feature>
<feature type="compositionally biased region" description="Acidic residues" evidence="7">
    <location>
        <begin position="26"/>
        <end position="41"/>
    </location>
</feature>
<dbReference type="InterPro" id="IPR005045">
    <property type="entry name" value="CDC50/LEM3_fam"/>
</dbReference>
<evidence type="ECO:0000256" key="7">
    <source>
        <dbReference type="SAM" id="MobiDB-lite"/>
    </source>
</evidence>
<keyword evidence="10" id="KW-1185">Reference proteome</keyword>
<dbReference type="PANTHER" id="PTHR10926">
    <property type="entry name" value="CELL CYCLE CONTROL PROTEIN 50"/>
    <property type="match status" value="1"/>
</dbReference>
<feature type="region of interest" description="Disordered" evidence="7">
    <location>
        <begin position="1"/>
        <end position="53"/>
    </location>
</feature>
<dbReference type="PIRSF" id="PIRSF015840">
    <property type="entry name" value="DUF284_TM_euk"/>
    <property type="match status" value="1"/>
</dbReference>
<evidence type="ECO:0000313" key="10">
    <source>
        <dbReference type="Proteomes" id="UP000509704"/>
    </source>
</evidence>
<dbReference type="GO" id="GO:0005783">
    <property type="term" value="C:endoplasmic reticulum"/>
    <property type="evidence" value="ECO:0007669"/>
    <property type="project" value="TreeGrafter"/>
</dbReference>
<evidence type="ECO:0000256" key="4">
    <source>
        <dbReference type="ARBA" id="ARBA00022989"/>
    </source>
</evidence>
<organism evidence="9 10">
    <name type="scientific">Zygotorulaspora mrakii</name>
    <name type="common">Zygosaccharomyces mrakii</name>
    <dbReference type="NCBI Taxonomy" id="42260"/>
    <lineage>
        <taxon>Eukaryota</taxon>
        <taxon>Fungi</taxon>
        <taxon>Dikarya</taxon>
        <taxon>Ascomycota</taxon>
        <taxon>Saccharomycotina</taxon>
        <taxon>Saccharomycetes</taxon>
        <taxon>Saccharomycetales</taxon>
        <taxon>Saccharomycetaceae</taxon>
        <taxon>Zygotorulaspora</taxon>
    </lineage>
</organism>
<comment type="subcellular location">
    <subcellularLocation>
        <location evidence="1">Membrane</location>
    </subcellularLocation>
</comment>
<dbReference type="GO" id="GO:0005886">
    <property type="term" value="C:plasma membrane"/>
    <property type="evidence" value="ECO:0007669"/>
    <property type="project" value="TreeGrafter"/>
</dbReference>